<dbReference type="PANTHER" id="PTHR30250:SF11">
    <property type="entry name" value="O-ANTIGEN TRANSPORTER-RELATED"/>
    <property type="match status" value="1"/>
</dbReference>
<feature type="transmembrane region" description="Helical" evidence="6">
    <location>
        <begin position="175"/>
        <end position="196"/>
    </location>
</feature>
<dbReference type="AlphaFoldDB" id="A0A1N6TLD0"/>
<feature type="transmembrane region" description="Helical" evidence="6">
    <location>
        <begin position="85"/>
        <end position="104"/>
    </location>
</feature>
<feature type="transmembrane region" description="Helical" evidence="6">
    <location>
        <begin position="445"/>
        <end position="465"/>
    </location>
</feature>
<sequence>MLRKLLSHAAIYGLSAQLPRLAGVLALPLITQYLTPTDYGVAGVITAYYSALLVMMSLGFTVVMDSSFARHPTRFQWIWRQLYGFLTYWSLLYGLLCMGIIYMAVPADAQDNRLLITLLTGAPLLFFVVTDLFGGMYCLHSQRPLPIALRSFLMGGVNVILTIYFIAGLKMGYMGWFYASLLSSVVGFVVSVYVIAKQGLWPIFNFKWYRIKHSLKVSLPAVPHGFSFFMLDTSDRLVLDVLNVPVGRIGLYNVASNFGIYFSSASFAVVQAATPLYMKLYAQTKSIEAALQARYMTYTLQLIFFAATFVGSLWMKEVFGFLIRNEELQQAYPLAIVILMGYNFRPMYMAAINLLTFHEKTAKLWRISTVAGIGNIVLNLILVPLYGFQMAAYTTFAALMYMGYSGYYLRAYRELALVKFYSIWWLLATIVLLVLAYQLREVDVMVKVAVTTVMAVTGIAAAYRYKKLAQV</sequence>
<dbReference type="RefSeq" id="WP_076420738.1">
    <property type="nucleotide sequence ID" value="NZ_FTNM01000001.1"/>
</dbReference>
<keyword evidence="3 6" id="KW-0812">Transmembrane</keyword>
<evidence type="ECO:0000256" key="4">
    <source>
        <dbReference type="ARBA" id="ARBA00022989"/>
    </source>
</evidence>
<dbReference type="GO" id="GO:0005886">
    <property type="term" value="C:plasma membrane"/>
    <property type="evidence" value="ECO:0007669"/>
    <property type="project" value="UniProtKB-SubCell"/>
</dbReference>
<feature type="transmembrane region" description="Helical" evidence="6">
    <location>
        <begin position="334"/>
        <end position="357"/>
    </location>
</feature>
<name>A0A1N6TLD0_9BACT</name>
<keyword evidence="4 6" id="KW-1133">Transmembrane helix</keyword>
<feature type="transmembrane region" description="Helical" evidence="6">
    <location>
        <begin position="391"/>
        <end position="409"/>
    </location>
</feature>
<keyword evidence="5 6" id="KW-0472">Membrane</keyword>
<feature type="transmembrane region" description="Helical" evidence="6">
    <location>
        <begin position="254"/>
        <end position="274"/>
    </location>
</feature>
<evidence type="ECO:0000256" key="6">
    <source>
        <dbReference type="SAM" id="Phobius"/>
    </source>
</evidence>
<evidence type="ECO:0000256" key="1">
    <source>
        <dbReference type="ARBA" id="ARBA00004651"/>
    </source>
</evidence>
<evidence type="ECO:0000256" key="3">
    <source>
        <dbReference type="ARBA" id="ARBA00022692"/>
    </source>
</evidence>
<dbReference type="EMBL" id="FTNM01000001">
    <property type="protein sequence ID" value="SIQ54212.1"/>
    <property type="molecule type" value="Genomic_DNA"/>
</dbReference>
<evidence type="ECO:0000313" key="8">
    <source>
        <dbReference type="Proteomes" id="UP000185924"/>
    </source>
</evidence>
<evidence type="ECO:0000313" key="7">
    <source>
        <dbReference type="EMBL" id="SIQ54212.1"/>
    </source>
</evidence>
<accession>A0A1N6TLD0</accession>
<feature type="transmembrane region" description="Helical" evidence="6">
    <location>
        <begin position="116"/>
        <end position="139"/>
    </location>
</feature>
<dbReference type="STRING" id="1077936.SAMN05421545_0395"/>
<keyword evidence="8" id="KW-1185">Reference proteome</keyword>
<feature type="transmembrane region" description="Helical" evidence="6">
    <location>
        <begin position="421"/>
        <end position="439"/>
    </location>
</feature>
<dbReference type="InterPro" id="IPR002797">
    <property type="entry name" value="Polysacc_synth"/>
</dbReference>
<dbReference type="Proteomes" id="UP000185924">
    <property type="component" value="Unassembled WGS sequence"/>
</dbReference>
<feature type="transmembrane region" description="Helical" evidence="6">
    <location>
        <begin position="364"/>
        <end position="385"/>
    </location>
</feature>
<feature type="transmembrane region" description="Helical" evidence="6">
    <location>
        <begin position="151"/>
        <end position="169"/>
    </location>
</feature>
<gene>
    <name evidence="7" type="ORF">SAMN05421545_0395</name>
</gene>
<dbReference type="Pfam" id="PF01943">
    <property type="entry name" value="Polysacc_synt"/>
    <property type="match status" value="1"/>
</dbReference>
<proteinExistence type="predicted"/>
<feature type="transmembrane region" description="Helical" evidence="6">
    <location>
        <begin position="217"/>
        <end position="234"/>
    </location>
</feature>
<organism evidence="7 8">
    <name type="scientific">Pontibacter lucknowensis</name>
    <dbReference type="NCBI Taxonomy" id="1077936"/>
    <lineage>
        <taxon>Bacteria</taxon>
        <taxon>Pseudomonadati</taxon>
        <taxon>Bacteroidota</taxon>
        <taxon>Cytophagia</taxon>
        <taxon>Cytophagales</taxon>
        <taxon>Hymenobacteraceae</taxon>
        <taxon>Pontibacter</taxon>
    </lineage>
</organism>
<dbReference type="InterPro" id="IPR050833">
    <property type="entry name" value="Poly_Biosynth_Transport"/>
</dbReference>
<protein>
    <submittedName>
        <fullName evidence="7">Membrane protein involved in the export of O-antigen and teichoic acid</fullName>
    </submittedName>
</protein>
<reference evidence="8" key="1">
    <citation type="submission" date="2017-01" db="EMBL/GenBank/DDBJ databases">
        <authorList>
            <person name="Varghese N."/>
            <person name="Submissions S."/>
        </authorList>
    </citation>
    <scope>NUCLEOTIDE SEQUENCE [LARGE SCALE GENOMIC DNA]</scope>
    <source>
        <strain evidence="8">DM9</strain>
    </source>
</reference>
<evidence type="ECO:0000256" key="2">
    <source>
        <dbReference type="ARBA" id="ARBA00022475"/>
    </source>
</evidence>
<dbReference type="OrthoDB" id="1495589at2"/>
<comment type="subcellular location">
    <subcellularLocation>
        <location evidence="1">Cell membrane</location>
        <topology evidence="1">Multi-pass membrane protein</topology>
    </subcellularLocation>
</comment>
<feature type="transmembrane region" description="Helical" evidence="6">
    <location>
        <begin position="295"/>
        <end position="314"/>
    </location>
</feature>
<dbReference type="PANTHER" id="PTHR30250">
    <property type="entry name" value="PST FAMILY PREDICTED COLANIC ACID TRANSPORTER"/>
    <property type="match status" value="1"/>
</dbReference>
<keyword evidence="2" id="KW-1003">Cell membrane</keyword>
<feature type="transmembrane region" description="Helical" evidence="6">
    <location>
        <begin position="42"/>
        <end position="64"/>
    </location>
</feature>
<evidence type="ECO:0000256" key="5">
    <source>
        <dbReference type="ARBA" id="ARBA00023136"/>
    </source>
</evidence>